<name>A0AAV0XSC3_9HEMI</name>
<dbReference type="AlphaFoldDB" id="A0AAV0XSC3"/>
<protein>
    <submittedName>
        <fullName evidence="1">Uncharacterized protein</fullName>
    </submittedName>
</protein>
<sequence>MSKTNFKRCLEADKKAASLNFTALTSHLKESTTNCEYVEVLQHQDFTNVCTPSNAQTNQTTMYPSLPDNFNRSNELATGLINNPNQPISAESKTLKDKLRQLICDFHISHNCVNKLLEILRSEGLDLPKDVRTLFQTPKNHAIINVHPGTYIHIGIEFMIHLFY</sequence>
<dbReference type="Proteomes" id="UP001160148">
    <property type="component" value="Unassembled WGS sequence"/>
</dbReference>
<dbReference type="EMBL" id="CARXXK010000505">
    <property type="protein sequence ID" value="CAI6370713.1"/>
    <property type="molecule type" value="Genomic_DNA"/>
</dbReference>
<proteinExistence type="predicted"/>
<accession>A0AAV0XSC3</accession>
<reference evidence="1 2" key="1">
    <citation type="submission" date="2023-01" db="EMBL/GenBank/DDBJ databases">
        <authorList>
            <person name="Whitehead M."/>
        </authorList>
    </citation>
    <scope>NUCLEOTIDE SEQUENCE [LARGE SCALE GENOMIC DNA]</scope>
</reference>
<organism evidence="1 2">
    <name type="scientific">Macrosiphum euphorbiae</name>
    <name type="common">potato aphid</name>
    <dbReference type="NCBI Taxonomy" id="13131"/>
    <lineage>
        <taxon>Eukaryota</taxon>
        <taxon>Metazoa</taxon>
        <taxon>Ecdysozoa</taxon>
        <taxon>Arthropoda</taxon>
        <taxon>Hexapoda</taxon>
        <taxon>Insecta</taxon>
        <taxon>Pterygota</taxon>
        <taxon>Neoptera</taxon>
        <taxon>Paraneoptera</taxon>
        <taxon>Hemiptera</taxon>
        <taxon>Sternorrhyncha</taxon>
        <taxon>Aphidomorpha</taxon>
        <taxon>Aphidoidea</taxon>
        <taxon>Aphididae</taxon>
        <taxon>Macrosiphini</taxon>
        <taxon>Macrosiphum</taxon>
    </lineage>
</organism>
<keyword evidence="2" id="KW-1185">Reference proteome</keyword>
<gene>
    <name evidence="1" type="ORF">MEUPH1_LOCUS24807</name>
</gene>
<comment type="caution">
    <text evidence="1">The sequence shown here is derived from an EMBL/GenBank/DDBJ whole genome shotgun (WGS) entry which is preliminary data.</text>
</comment>
<evidence type="ECO:0000313" key="1">
    <source>
        <dbReference type="EMBL" id="CAI6370713.1"/>
    </source>
</evidence>
<evidence type="ECO:0000313" key="2">
    <source>
        <dbReference type="Proteomes" id="UP001160148"/>
    </source>
</evidence>